<dbReference type="EMBL" id="CADCWP010000104">
    <property type="protein sequence ID" value="CAA9569166.1"/>
    <property type="molecule type" value="Genomic_DNA"/>
</dbReference>
<keyword evidence="1" id="KW-0732">Signal</keyword>
<dbReference type="InterPro" id="IPR000801">
    <property type="entry name" value="Esterase-like"/>
</dbReference>
<evidence type="ECO:0008006" key="3">
    <source>
        <dbReference type="Google" id="ProtNLM"/>
    </source>
</evidence>
<gene>
    <name evidence="2" type="ORF">AVDCRST_MAG86-1394</name>
</gene>
<dbReference type="PANTHER" id="PTHR43037:SF1">
    <property type="entry name" value="BLL1128 PROTEIN"/>
    <property type="match status" value="1"/>
</dbReference>
<name>A0A6J4V626_9DEIN</name>
<sequence length="146" mass="16330">MAQRKVFVKGFLPHLLYEPEDQRRALPLMLFLHGAAETGLDLDRVKRHGPPKVVPRTPLPFFRVISPQCPPGFHWVQLLDDLHALLEDAFERYPVDQTRVYLTGLSMGGYGSWYLASAYPELFAALVPICGGGDPDEACALKDIPT</sequence>
<organism evidence="2">
    <name type="scientific">uncultured Truepera sp</name>
    <dbReference type="NCBI Taxonomy" id="543023"/>
    <lineage>
        <taxon>Bacteria</taxon>
        <taxon>Thermotogati</taxon>
        <taxon>Deinococcota</taxon>
        <taxon>Deinococci</taxon>
        <taxon>Trueperales</taxon>
        <taxon>Trueperaceae</taxon>
        <taxon>Truepera</taxon>
        <taxon>environmental samples</taxon>
    </lineage>
</organism>
<reference evidence="2" key="1">
    <citation type="submission" date="2020-02" db="EMBL/GenBank/DDBJ databases">
        <authorList>
            <person name="Meier V. D."/>
        </authorList>
    </citation>
    <scope>NUCLEOTIDE SEQUENCE</scope>
    <source>
        <strain evidence="2">AVDCRST_MAG86</strain>
    </source>
</reference>
<dbReference type="InterPro" id="IPR029058">
    <property type="entry name" value="AB_hydrolase_fold"/>
</dbReference>
<proteinExistence type="predicted"/>
<dbReference type="Gene3D" id="3.40.50.1820">
    <property type="entry name" value="alpha/beta hydrolase"/>
    <property type="match status" value="1"/>
</dbReference>
<dbReference type="SUPFAM" id="SSF53474">
    <property type="entry name" value="alpha/beta-Hydrolases"/>
    <property type="match status" value="1"/>
</dbReference>
<protein>
    <recommendedName>
        <fullName evidence="3">Phospholipase</fullName>
    </recommendedName>
</protein>
<dbReference type="InterPro" id="IPR050955">
    <property type="entry name" value="Plant_Biomass_Hydrol_Est"/>
</dbReference>
<dbReference type="Pfam" id="PF00756">
    <property type="entry name" value="Esterase"/>
    <property type="match status" value="1"/>
</dbReference>
<evidence type="ECO:0000313" key="2">
    <source>
        <dbReference type="EMBL" id="CAA9569166.1"/>
    </source>
</evidence>
<accession>A0A6J4V626</accession>
<evidence type="ECO:0000256" key="1">
    <source>
        <dbReference type="ARBA" id="ARBA00022729"/>
    </source>
</evidence>
<dbReference type="PANTHER" id="PTHR43037">
    <property type="entry name" value="UNNAMED PRODUCT-RELATED"/>
    <property type="match status" value="1"/>
</dbReference>
<dbReference type="AlphaFoldDB" id="A0A6J4V626"/>